<dbReference type="GO" id="GO:0051087">
    <property type="term" value="F:protein-folding chaperone binding"/>
    <property type="evidence" value="ECO:0007669"/>
    <property type="project" value="InterPro"/>
</dbReference>
<evidence type="ECO:0000259" key="3">
    <source>
        <dbReference type="PROSITE" id="PS51035"/>
    </source>
</evidence>
<feature type="domain" description="BAG" evidence="3">
    <location>
        <begin position="395"/>
        <end position="472"/>
    </location>
</feature>
<feature type="compositionally biased region" description="Basic and acidic residues" evidence="2">
    <location>
        <begin position="333"/>
        <end position="342"/>
    </location>
</feature>
<dbReference type="SUPFAM" id="SSF63491">
    <property type="entry name" value="BAG domain"/>
    <property type="match status" value="1"/>
</dbReference>
<evidence type="ECO:0000313" key="4">
    <source>
        <dbReference type="EMBL" id="CAF1133086.1"/>
    </source>
</evidence>
<evidence type="ECO:0000313" key="5">
    <source>
        <dbReference type="EMBL" id="CAF3943250.1"/>
    </source>
</evidence>
<dbReference type="Gene3D" id="1.20.58.120">
    <property type="entry name" value="BAG domain"/>
    <property type="match status" value="1"/>
</dbReference>
<feature type="compositionally biased region" description="Pro residues" evidence="2">
    <location>
        <begin position="214"/>
        <end position="232"/>
    </location>
</feature>
<feature type="region of interest" description="Disordered" evidence="2">
    <location>
        <begin position="204"/>
        <end position="267"/>
    </location>
</feature>
<sequence length="533" mass="59435">MASSNGTSNGTPNGTGRPTGSVSIPVEIIRDSNSTNARPNSRQSSPFRPLFNDNQFPGFSDSPSRSFNSNSRFQPRHSPNTAYDRVINNSQFNQPINDRYSQQQQYQEPQYQEPQYRYSQQMYEPGPSLLSRSSDDILSSPFESMQFNDMPQYTSLIPPSFGGGFRNDSDFVQPTTFPSPLLRRSFDALNDFPDMRQSFPTFRQYPSEQSQQRPQPPPSQQQQQQPPPPPPQQQQQQQQQQQPYYRTSYQTQHQPQPQQQPTYANQAYINPNIVYTNEYGVPTDHYQQNTYQGAGNNGASDLSRSPASQRGASPARPPPSTSQQQQQQQQDEPELKMAKDADGPIPMPPPASSSSSNASPSTHPTESQAPPADTKPKAKTPTPPPETVRDPNAIALEKLEQIKQNLNALDKEVNAFTGSTRNERAYKLLDEQALKIMIRCDELVDVSADIKEKRKEMIRNVQKVIDKLESKVPATPATQQNSNPMELAATTTNESSINTTNNEENIAKESSPSSNPLEGNTSASTTTEQSIST</sequence>
<feature type="compositionally biased region" description="Low complexity" evidence="2">
    <location>
        <begin position="1"/>
        <end position="21"/>
    </location>
</feature>
<feature type="compositionally biased region" description="Low complexity" evidence="2">
    <location>
        <begin position="59"/>
        <end position="73"/>
    </location>
</feature>
<evidence type="ECO:0000313" key="6">
    <source>
        <dbReference type="Proteomes" id="UP000663891"/>
    </source>
</evidence>
<accession>A0A814RJJ6</accession>
<dbReference type="EMBL" id="CAJOAY010002330">
    <property type="protein sequence ID" value="CAF3943250.1"/>
    <property type="molecule type" value="Genomic_DNA"/>
</dbReference>
<organism evidence="4 6">
    <name type="scientific">Adineta steineri</name>
    <dbReference type="NCBI Taxonomy" id="433720"/>
    <lineage>
        <taxon>Eukaryota</taxon>
        <taxon>Metazoa</taxon>
        <taxon>Spiralia</taxon>
        <taxon>Gnathifera</taxon>
        <taxon>Rotifera</taxon>
        <taxon>Eurotatoria</taxon>
        <taxon>Bdelloidea</taxon>
        <taxon>Adinetida</taxon>
        <taxon>Adinetidae</taxon>
        <taxon>Adineta</taxon>
    </lineage>
</organism>
<feature type="compositionally biased region" description="Low complexity" evidence="2">
    <location>
        <begin position="303"/>
        <end position="314"/>
    </location>
</feature>
<dbReference type="AlphaFoldDB" id="A0A814RJJ6"/>
<feature type="region of interest" description="Disordered" evidence="2">
    <location>
        <begin position="472"/>
        <end position="533"/>
    </location>
</feature>
<feature type="compositionally biased region" description="Low complexity" evidence="2">
    <location>
        <begin position="204"/>
        <end position="213"/>
    </location>
</feature>
<feature type="coiled-coil region" evidence="1">
    <location>
        <begin position="392"/>
        <end position="419"/>
    </location>
</feature>
<gene>
    <name evidence="5" type="ORF">OKA104_LOCUS26509</name>
    <name evidence="4" type="ORF">VCS650_LOCUS21846</name>
</gene>
<dbReference type="Proteomes" id="UP000663881">
    <property type="component" value="Unassembled WGS sequence"/>
</dbReference>
<dbReference type="InterPro" id="IPR003103">
    <property type="entry name" value="BAG_domain"/>
</dbReference>
<keyword evidence="1" id="KW-0175">Coiled coil</keyword>
<feature type="compositionally biased region" description="Polar residues" evidence="2">
    <location>
        <begin position="508"/>
        <end position="533"/>
    </location>
</feature>
<dbReference type="Proteomes" id="UP000663891">
    <property type="component" value="Unassembled WGS sequence"/>
</dbReference>
<feature type="compositionally biased region" description="Polar residues" evidence="2">
    <location>
        <begin position="31"/>
        <end position="57"/>
    </location>
</feature>
<protein>
    <recommendedName>
        <fullName evidence="3">BAG domain-containing protein</fullName>
    </recommendedName>
</protein>
<feature type="compositionally biased region" description="Low complexity" evidence="2">
    <location>
        <begin position="490"/>
        <end position="504"/>
    </location>
</feature>
<feature type="compositionally biased region" description="Low complexity" evidence="2">
    <location>
        <begin position="321"/>
        <end position="330"/>
    </location>
</feature>
<dbReference type="EMBL" id="CAJNON010000239">
    <property type="protein sequence ID" value="CAF1133086.1"/>
    <property type="molecule type" value="Genomic_DNA"/>
</dbReference>
<dbReference type="SMART" id="SM00264">
    <property type="entry name" value="BAG"/>
    <property type="match status" value="1"/>
</dbReference>
<evidence type="ECO:0000256" key="2">
    <source>
        <dbReference type="SAM" id="MobiDB-lite"/>
    </source>
</evidence>
<dbReference type="PROSITE" id="PS51035">
    <property type="entry name" value="BAG"/>
    <property type="match status" value="1"/>
</dbReference>
<comment type="caution">
    <text evidence="4">The sequence shown here is derived from an EMBL/GenBank/DDBJ whole genome shotgun (WGS) entry which is preliminary data.</text>
</comment>
<name>A0A814RJJ6_9BILA</name>
<feature type="region of interest" description="Disordered" evidence="2">
    <location>
        <begin position="1"/>
        <end position="83"/>
    </location>
</feature>
<feature type="compositionally biased region" description="Low complexity" evidence="2">
    <location>
        <begin position="352"/>
        <end position="372"/>
    </location>
</feature>
<dbReference type="OrthoDB" id="333905at2759"/>
<dbReference type="InterPro" id="IPR036533">
    <property type="entry name" value="BAG_dom_sf"/>
</dbReference>
<reference evidence="4" key="1">
    <citation type="submission" date="2021-02" db="EMBL/GenBank/DDBJ databases">
        <authorList>
            <person name="Nowell W R."/>
        </authorList>
    </citation>
    <scope>NUCLEOTIDE SEQUENCE</scope>
</reference>
<feature type="compositionally biased region" description="Low complexity" evidence="2">
    <location>
        <begin position="233"/>
        <end position="262"/>
    </location>
</feature>
<evidence type="ECO:0000256" key="1">
    <source>
        <dbReference type="SAM" id="Coils"/>
    </source>
</evidence>
<feature type="compositionally biased region" description="Polar residues" evidence="2">
    <location>
        <begin position="285"/>
        <end position="302"/>
    </location>
</feature>
<dbReference type="Pfam" id="PF02179">
    <property type="entry name" value="BAG"/>
    <property type="match status" value="1"/>
</dbReference>
<proteinExistence type="predicted"/>
<feature type="region of interest" description="Disordered" evidence="2">
    <location>
        <begin position="284"/>
        <end position="390"/>
    </location>
</feature>